<comment type="caution">
    <text evidence="2">The sequence shown here is derived from an EMBL/GenBank/DDBJ whole genome shotgun (WGS) entry which is preliminary data.</text>
</comment>
<organism evidence="2 3">
    <name type="scientific">Actinacidiphila oryziradicis</name>
    <dbReference type="NCBI Taxonomy" id="2571141"/>
    <lineage>
        <taxon>Bacteria</taxon>
        <taxon>Bacillati</taxon>
        <taxon>Actinomycetota</taxon>
        <taxon>Actinomycetes</taxon>
        <taxon>Kitasatosporales</taxon>
        <taxon>Streptomycetaceae</taxon>
        <taxon>Actinacidiphila</taxon>
    </lineage>
</organism>
<keyword evidence="3" id="KW-1185">Reference proteome</keyword>
<accession>A0A4U0SLQ7</accession>
<dbReference type="Proteomes" id="UP000305778">
    <property type="component" value="Unassembled WGS sequence"/>
</dbReference>
<reference evidence="2 3" key="1">
    <citation type="submission" date="2019-04" db="EMBL/GenBank/DDBJ databases">
        <title>Streptomyces oryziradicis sp. nov., a novel actinomycete isolated from rhizosphere soil of rice (Oryza sativa L.).</title>
        <authorList>
            <person name="Li C."/>
        </authorList>
    </citation>
    <scope>NUCLEOTIDE SEQUENCE [LARGE SCALE GENOMIC DNA]</scope>
    <source>
        <strain evidence="2 3">NEAU-C40</strain>
    </source>
</reference>
<sequence>MDIANERLRAFVRAHGGRAWSRADLAELDRLRRAFTQAEREVRPVTGPGADAGRRRRARRLAGPSPGG</sequence>
<dbReference type="AlphaFoldDB" id="A0A4U0SLQ7"/>
<proteinExistence type="predicted"/>
<name>A0A4U0SLQ7_9ACTN</name>
<feature type="region of interest" description="Disordered" evidence="1">
    <location>
        <begin position="39"/>
        <end position="68"/>
    </location>
</feature>
<gene>
    <name evidence="2" type="ORF">FCI23_18445</name>
</gene>
<dbReference type="RefSeq" id="WP_136724999.1">
    <property type="nucleotide sequence ID" value="NZ_SUMC01000016.1"/>
</dbReference>
<dbReference type="EMBL" id="SUMC01000016">
    <property type="protein sequence ID" value="TKA10183.1"/>
    <property type="molecule type" value="Genomic_DNA"/>
</dbReference>
<evidence type="ECO:0000313" key="3">
    <source>
        <dbReference type="Proteomes" id="UP000305778"/>
    </source>
</evidence>
<protein>
    <submittedName>
        <fullName evidence="2">Uncharacterized protein</fullName>
    </submittedName>
</protein>
<evidence type="ECO:0000313" key="2">
    <source>
        <dbReference type="EMBL" id="TKA10183.1"/>
    </source>
</evidence>
<evidence type="ECO:0000256" key="1">
    <source>
        <dbReference type="SAM" id="MobiDB-lite"/>
    </source>
</evidence>